<gene>
    <name evidence="2" type="ORF">QW060_11500</name>
</gene>
<evidence type="ECO:0000313" key="3">
    <source>
        <dbReference type="Proteomes" id="UP001242368"/>
    </source>
</evidence>
<name>A0ABT8CX63_9FLAO</name>
<reference evidence="3" key="1">
    <citation type="journal article" date="2019" name="Int. J. Syst. Evol. Microbiol.">
        <title>The Global Catalogue of Microorganisms (GCM) 10K type strain sequencing project: providing services to taxonomists for standard genome sequencing and annotation.</title>
        <authorList>
            <consortium name="The Broad Institute Genomics Platform"/>
            <consortium name="The Broad Institute Genome Sequencing Center for Infectious Disease"/>
            <person name="Wu L."/>
            <person name="Ma J."/>
        </authorList>
    </citation>
    <scope>NUCLEOTIDE SEQUENCE [LARGE SCALE GENOMIC DNA]</scope>
    <source>
        <strain evidence="3">CECT 7184</strain>
    </source>
</reference>
<keyword evidence="3" id="KW-1185">Reference proteome</keyword>
<evidence type="ECO:0000313" key="2">
    <source>
        <dbReference type="EMBL" id="MDN3707740.1"/>
    </source>
</evidence>
<feature type="chain" id="PRO_5047335121" evidence="1">
    <location>
        <begin position="26"/>
        <end position="152"/>
    </location>
</feature>
<dbReference type="Proteomes" id="UP001242368">
    <property type="component" value="Unassembled WGS sequence"/>
</dbReference>
<keyword evidence="1" id="KW-0732">Signal</keyword>
<dbReference type="SUPFAM" id="SSF74653">
    <property type="entry name" value="TolA/TonB C-terminal domain"/>
    <property type="match status" value="1"/>
</dbReference>
<protein>
    <submittedName>
        <fullName evidence="2">Energy transducer TonB</fullName>
    </submittedName>
</protein>
<sequence length="152" mass="17532">MHFFHKPVESILLVLFLMTFFPAKAQEKEKNETSYHINVISDENVTPPYYQTGINKFYEYVYTHLKYGHVSESISDIVIVKFSIDTDGKVTDVEIVKDVDKSNFKFGKQIKKILLKSPTWVPGKIDGIVSKTSIQLPILIKVKRSDYIDDDL</sequence>
<accession>A0ABT8CX63</accession>
<feature type="signal peptide" evidence="1">
    <location>
        <begin position="1"/>
        <end position="25"/>
    </location>
</feature>
<proteinExistence type="predicted"/>
<dbReference type="RefSeq" id="WP_290363701.1">
    <property type="nucleotide sequence ID" value="NZ_JAUFQU010000001.1"/>
</dbReference>
<dbReference type="Gene3D" id="3.30.1150.10">
    <property type="match status" value="1"/>
</dbReference>
<dbReference type="EMBL" id="JAUFQU010000001">
    <property type="protein sequence ID" value="MDN3707740.1"/>
    <property type="molecule type" value="Genomic_DNA"/>
</dbReference>
<comment type="caution">
    <text evidence="2">The sequence shown here is derived from an EMBL/GenBank/DDBJ whole genome shotgun (WGS) entry which is preliminary data.</text>
</comment>
<organism evidence="2 3">
    <name type="scientific">Paenimyroides ceti</name>
    <dbReference type="NCBI Taxonomy" id="395087"/>
    <lineage>
        <taxon>Bacteria</taxon>
        <taxon>Pseudomonadati</taxon>
        <taxon>Bacteroidota</taxon>
        <taxon>Flavobacteriia</taxon>
        <taxon>Flavobacteriales</taxon>
        <taxon>Flavobacteriaceae</taxon>
        <taxon>Paenimyroides</taxon>
    </lineage>
</organism>
<evidence type="ECO:0000256" key="1">
    <source>
        <dbReference type="SAM" id="SignalP"/>
    </source>
</evidence>